<sequence length="1555" mass="152640">MEQGPEMKDVSPEAGSAPVIQDGACPQPAEELSNPEKTPFPDVAMETATAEDCSEPALRIETSAEDSRAGRKRPREDADEVAEPRAACDVPESGNGSLGGVGCVVSAAATQPATAGSTGGQHAAAPPTAATLAPDSAVRPTLGGVGSAGPPPFLPMLPMMLMGMGMPIFPGIGPGARAPLMPPAFMPALCQLLLVYVQRVKQLTGQPQQQHPDDAGAAKPHSTAPGTSPAAPGQSPPDTGAPPAAAPPPPDQRAGAKPAAALADHRPEQRPEPQQQPPAVVAVSQLQEFGIPVPSLLQAAAHLMVVGALSPVQYQEVQAKLGPIAAQEGQAALAADCGASVAAAAVAAAAAAVRATGPAATAAAGTLGPSHVAPAAASVLTPAAAAALAAAGGSGLLQPAASAPAVAGAPGALAKATPVVPGFTAKVDPAQRQPPEASAAEPGLLPTVSWPGRGGAQAPFRLGLGRRLFCAVADQLPTSTELDCILPPMYGFSGVLYRMKDSAEVGAALWDGAVVRDLGPYTSAQDARKSIVMSIKLLAAANAAAPQPSGPAYTYGGALPGAPSLRSGPSVRSGGLRAAAVAAAAAAPPPLGGGARREPPPSGPTRDGVAGLGGHGDGLGRGGSRGVKANGRSGLGLGVPAVGAPGSGPGLPGAGPGGVGPDPAEADVLEAADQLLKLRSEGSGRIHMSNSPEPLPVVVAPAAAGVTALGGLVGAELGAPPLPPAVAAQLVAAPGKQRSLSALATADDPVILSPGLTAAAPTGVGLAGLQHLADAGVGSGGGGKSSRTGSGSGRSSGAVAADEPQGPTVTGRLASRTPSSLSQARQPPAGPLAASPRHLGSLHVRAFAAAAANPTLPEAAGARAPTPSWAQQEHQRRDVAPVVDLTMTDVDTRSSVQQSPRGTNRMTPLVLKPGGGTSQVGSEAAALVALISSGRLQDMDRAELEALVAGSSGPALLAALQSLPQDLVAAATAAESGAGGHAMEADKGDSPGQAVAAPSQRQQQQQPVEQRRGPGWDDGDGQPAGGSAGLPRRGRAEAVGAADDDGPQRGANDAVLVLGGVGKDGLRGAAPRDLLDGADDAAAGAARRHHATDQEALLLQQLQELAGQAHAQRQGAAGPRQWPLHPEPPMRGPPGGPPGPGPGGPWAAPPQGRVVVPAGLSSVGRGGVDPRDEAMDAYTSAVAAAVQQQHHQHHQQHQRHLHQQLQLQQHLAAGRRDGAGAAGGRGPRGRPGMPERPLSSGGLGGTHAGMPGAVVMLGGGPRGGDGASPLLIGRRGGDMLGLPLGLDGGGSGAMPRFSGPLHGMAAAAARGRFSPYDSPNAEHHHQHQQQLSEPAEQLLQRLQAGRAGGTLRLQQPGPGGDGRRMAAPMYGRPPGAAVGGGGGGGGGGSLSAHDGTGIYTTSGRTSSQPTYGASYSTHGSRGRDERGRAAGEAAFAGPSSSHGPFDRLGGISSSGAQGLGGLGSVMPLLGSGLSGLPPAGGVAPADDSPSGSGSGGGAARLGGPGGELDAATGADPALTRQRSGVTREFSAVTNLVGLGLQEALAIVRQRQGPHS</sequence>
<reference evidence="2 3" key="1">
    <citation type="journal article" date="2007" name="Science">
        <title>The Chlamydomonas genome reveals the evolution of key animal and plant functions.</title>
        <authorList>
            <person name="Merchant S.S."/>
            <person name="Prochnik S.E."/>
            <person name="Vallon O."/>
            <person name="Harris E.H."/>
            <person name="Karpowicz S.J."/>
            <person name="Witman G.B."/>
            <person name="Terry A."/>
            <person name="Salamov A."/>
            <person name="Fritz-Laylin L.K."/>
            <person name="Marechal-Drouard L."/>
            <person name="Marshall W.F."/>
            <person name="Qu L.H."/>
            <person name="Nelson D.R."/>
            <person name="Sanderfoot A.A."/>
            <person name="Spalding M.H."/>
            <person name="Kapitonov V.V."/>
            <person name="Ren Q."/>
            <person name="Ferris P."/>
            <person name="Lindquist E."/>
            <person name="Shapiro H."/>
            <person name="Lucas S.M."/>
            <person name="Grimwood J."/>
            <person name="Schmutz J."/>
            <person name="Cardol P."/>
            <person name="Cerutti H."/>
            <person name="Chanfreau G."/>
            <person name="Chen C.L."/>
            <person name="Cognat V."/>
            <person name="Croft M.T."/>
            <person name="Dent R."/>
            <person name="Dutcher S."/>
            <person name="Fernandez E."/>
            <person name="Fukuzawa H."/>
            <person name="Gonzalez-Ballester D."/>
            <person name="Gonzalez-Halphen D."/>
            <person name="Hallmann A."/>
            <person name="Hanikenne M."/>
            <person name="Hippler M."/>
            <person name="Inwood W."/>
            <person name="Jabbari K."/>
            <person name="Kalanon M."/>
            <person name="Kuras R."/>
            <person name="Lefebvre P.A."/>
            <person name="Lemaire S.D."/>
            <person name="Lobanov A.V."/>
            <person name="Lohr M."/>
            <person name="Manuell A."/>
            <person name="Meier I."/>
            <person name="Mets L."/>
            <person name="Mittag M."/>
            <person name="Mittelmeier T."/>
            <person name="Moroney J.V."/>
            <person name="Moseley J."/>
            <person name="Napoli C."/>
            <person name="Nedelcu A.M."/>
            <person name="Niyogi K."/>
            <person name="Novoselov S.V."/>
            <person name="Paulsen I.T."/>
            <person name="Pazour G."/>
            <person name="Purton S."/>
            <person name="Ral J.P."/>
            <person name="Riano-Pachon D.M."/>
            <person name="Riekhof W."/>
            <person name="Rymarquis L."/>
            <person name="Schroda M."/>
            <person name="Stern D."/>
            <person name="Umen J."/>
            <person name="Willows R."/>
            <person name="Wilson N."/>
            <person name="Zimmer S.L."/>
            <person name="Allmer J."/>
            <person name="Balk J."/>
            <person name="Bisova K."/>
            <person name="Chen C.J."/>
            <person name="Elias M."/>
            <person name="Gendler K."/>
            <person name="Hauser C."/>
            <person name="Lamb M.R."/>
            <person name="Ledford H."/>
            <person name="Long J.C."/>
            <person name="Minagawa J."/>
            <person name="Page M.D."/>
            <person name="Pan J."/>
            <person name="Pootakham W."/>
            <person name="Roje S."/>
            <person name="Rose A."/>
            <person name="Stahlberg E."/>
            <person name="Terauchi A.M."/>
            <person name="Yang P."/>
            <person name="Ball S."/>
            <person name="Bowler C."/>
            <person name="Dieckmann C.L."/>
            <person name="Gladyshev V.N."/>
            <person name="Green P."/>
            <person name="Jorgensen R."/>
            <person name="Mayfield S."/>
            <person name="Mueller-Roeber B."/>
            <person name="Rajamani S."/>
            <person name="Sayre R.T."/>
            <person name="Brokstein P."/>
            <person name="Dubchak I."/>
            <person name="Goodstein D."/>
            <person name="Hornick L."/>
            <person name="Huang Y.W."/>
            <person name="Jhaveri J."/>
            <person name="Luo Y."/>
            <person name="Martinez D."/>
            <person name="Ngau W.C."/>
            <person name="Otillar B."/>
            <person name="Poliakov A."/>
            <person name="Porter A."/>
            <person name="Szajkowski L."/>
            <person name="Werner G."/>
            <person name="Zhou K."/>
            <person name="Grigoriev I.V."/>
            <person name="Rokhsar D.S."/>
            <person name="Grossman A.R."/>
        </authorList>
    </citation>
    <scope>NUCLEOTIDE SEQUENCE [LARGE SCALE GENOMIC DNA]</scope>
    <source>
        <strain evidence="3">CC-503</strain>
    </source>
</reference>
<dbReference type="RefSeq" id="XP_042916293.1">
    <property type="nucleotide sequence ID" value="XM_043071583.1"/>
</dbReference>
<feature type="compositionally biased region" description="Polar residues" evidence="1">
    <location>
        <begin position="893"/>
        <end position="906"/>
    </location>
</feature>
<dbReference type="EMBL" id="CM008977">
    <property type="protein sequence ID" value="PNW72506.1"/>
    <property type="molecule type" value="Genomic_DNA"/>
</dbReference>
<feature type="region of interest" description="Disordered" evidence="1">
    <location>
        <begin position="113"/>
        <end position="147"/>
    </location>
</feature>
<dbReference type="PANTHER" id="PTHR46007">
    <property type="entry name" value="MEDIATOR OF RNA POLYMERASE II TRANSCRIPTION SUBUNIT 12"/>
    <property type="match status" value="1"/>
</dbReference>
<feature type="compositionally biased region" description="Polar residues" evidence="1">
    <location>
        <begin position="816"/>
        <end position="825"/>
    </location>
</feature>
<gene>
    <name evidence="2" type="ORF">CHLRE_16g686622v5</name>
</gene>
<dbReference type="GeneID" id="5724414"/>
<proteinExistence type="predicted"/>
<organism evidence="2 3">
    <name type="scientific">Chlamydomonas reinhardtii</name>
    <name type="common">Chlamydomonas smithii</name>
    <dbReference type="NCBI Taxonomy" id="3055"/>
    <lineage>
        <taxon>Eukaryota</taxon>
        <taxon>Viridiplantae</taxon>
        <taxon>Chlorophyta</taxon>
        <taxon>core chlorophytes</taxon>
        <taxon>Chlorophyceae</taxon>
        <taxon>CS clade</taxon>
        <taxon>Chlamydomonadales</taxon>
        <taxon>Chlamydomonadaceae</taxon>
        <taxon>Chlamydomonas</taxon>
    </lineage>
</organism>
<dbReference type="InParanoid" id="A0A2K3CW53"/>
<feature type="compositionally biased region" description="Low complexity" evidence="1">
    <location>
        <begin position="1479"/>
        <end position="1491"/>
    </location>
</feature>
<feature type="region of interest" description="Disordered" evidence="1">
    <location>
        <begin position="1"/>
        <end position="93"/>
    </location>
</feature>
<feature type="region of interest" description="Disordered" evidence="1">
    <location>
        <begin position="1107"/>
        <end position="1153"/>
    </location>
</feature>
<feature type="compositionally biased region" description="Basic residues" evidence="1">
    <location>
        <begin position="1190"/>
        <end position="1202"/>
    </location>
</feature>
<feature type="region of interest" description="Disordered" evidence="1">
    <location>
        <begin position="1188"/>
        <end position="1249"/>
    </location>
</feature>
<protein>
    <submittedName>
        <fullName evidence="2">Uncharacterized protein</fullName>
    </submittedName>
</protein>
<dbReference type="InterPro" id="IPR051647">
    <property type="entry name" value="Mediator_comp_sub12"/>
</dbReference>
<dbReference type="Proteomes" id="UP000006906">
    <property type="component" value="Chromosome 16"/>
</dbReference>
<feature type="compositionally biased region" description="Low complexity" evidence="1">
    <location>
        <begin position="1107"/>
        <end position="1118"/>
    </location>
</feature>
<feature type="compositionally biased region" description="Low complexity" evidence="1">
    <location>
        <begin position="1430"/>
        <end position="1441"/>
    </location>
</feature>
<feature type="compositionally biased region" description="Polar residues" evidence="1">
    <location>
        <begin position="1398"/>
        <end position="1418"/>
    </location>
</feature>
<feature type="region of interest" description="Disordered" evidence="1">
    <location>
        <begin position="641"/>
        <end position="660"/>
    </location>
</feature>
<dbReference type="OrthoDB" id="553160at2759"/>
<feature type="compositionally biased region" description="Low complexity" evidence="1">
    <location>
        <begin position="123"/>
        <end position="134"/>
    </location>
</feature>
<feature type="region of interest" description="Disordered" evidence="1">
    <location>
        <begin position="1346"/>
        <end position="1452"/>
    </location>
</feature>
<dbReference type="KEGG" id="cre:CHLRE_16g686622v5"/>
<feature type="region of interest" description="Disordered" evidence="1">
    <location>
        <begin position="978"/>
        <end position="1051"/>
    </location>
</feature>
<feature type="compositionally biased region" description="Basic and acidic residues" evidence="1">
    <location>
        <begin position="1"/>
        <end position="11"/>
    </location>
</feature>
<accession>A0A2K3CW53</accession>
<feature type="compositionally biased region" description="Gly residues" evidence="1">
    <location>
        <begin position="645"/>
        <end position="660"/>
    </location>
</feature>
<feature type="region of interest" description="Disordered" evidence="1">
    <location>
        <begin position="204"/>
        <end position="280"/>
    </location>
</feature>
<feature type="region of interest" description="Disordered" evidence="1">
    <location>
        <begin position="587"/>
        <end position="633"/>
    </location>
</feature>
<feature type="compositionally biased region" description="Gly residues" evidence="1">
    <location>
        <begin position="1492"/>
        <end position="1506"/>
    </location>
</feature>
<keyword evidence="3" id="KW-1185">Reference proteome</keyword>
<feature type="region of interest" description="Disordered" evidence="1">
    <location>
        <begin position="777"/>
        <end position="836"/>
    </location>
</feature>
<feature type="region of interest" description="Disordered" evidence="1">
    <location>
        <begin position="892"/>
        <end position="918"/>
    </location>
</feature>
<evidence type="ECO:0000313" key="2">
    <source>
        <dbReference type="EMBL" id="PNW72506.1"/>
    </source>
</evidence>
<feature type="region of interest" description="Disordered" evidence="1">
    <location>
        <begin position="1312"/>
        <end position="1332"/>
    </location>
</feature>
<feature type="compositionally biased region" description="Pro residues" evidence="1">
    <location>
        <begin position="1125"/>
        <end position="1143"/>
    </location>
</feature>
<feature type="compositionally biased region" description="Gly residues" evidence="1">
    <location>
        <begin position="610"/>
        <end position="625"/>
    </location>
</feature>
<name>A0A2K3CW53_CHLRE</name>
<dbReference type="PANTHER" id="PTHR46007:SF8">
    <property type="entry name" value="C2H2-TYPE DOMAIN-CONTAINING PROTEIN"/>
    <property type="match status" value="1"/>
</dbReference>
<feature type="compositionally biased region" description="Gly residues" evidence="1">
    <location>
        <begin position="777"/>
        <end position="794"/>
    </location>
</feature>
<feature type="region of interest" description="Disordered" evidence="1">
    <location>
        <begin position="429"/>
        <end position="448"/>
    </location>
</feature>
<evidence type="ECO:0000313" key="3">
    <source>
        <dbReference type="Proteomes" id="UP000006906"/>
    </source>
</evidence>
<feature type="region of interest" description="Disordered" evidence="1">
    <location>
        <begin position="1479"/>
        <end position="1524"/>
    </location>
</feature>
<feature type="region of interest" description="Disordered" evidence="1">
    <location>
        <begin position="858"/>
        <end position="878"/>
    </location>
</feature>
<feature type="compositionally biased region" description="Low complexity" evidence="1">
    <location>
        <begin position="993"/>
        <end position="1008"/>
    </location>
</feature>
<dbReference type="Gramene" id="PNW72506">
    <property type="protein sequence ID" value="PNW72506"/>
    <property type="gene ID" value="CHLRE_16g686622v5"/>
</dbReference>
<feature type="compositionally biased region" description="Low complexity" evidence="1">
    <location>
        <begin position="1203"/>
        <end position="1212"/>
    </location>
</feature>
<feature type="compositionally biased region" description="Gly residues" evidence="1">
    <location>
        <begin position="1377"/>
        <end position="1389"/>
    </location>
</feature>
<evidence type="ECO:0000256" key="1">
    <source>
        <dbReference type="SAM" id="MobiDB-lite"/>
    </source>
</evidence>